<comment type="caution">
    <text evidence="1">The sequence shown here is derived from an EMBL/GenBank/DDBJ whole genome shotgun (WGS) entry which is preliminary data.</text>
</comment>
<dbReference type="Proteomes" id="UP001165489">
    <property type="component" value="Unassembled WGS sequence"/>
</dbReference>
<evidence type="ECO:0000313" key="1">
    <source>
        <dbReference type="EMBL" id="MCH7410249.1"/>
    </source>
</evidence>
<sequence>MHGTQCKKAGIYPAFVGKSLPVSNRFTEDVIKLGTLFQEIESKLGNFQNLGLSNSLMSDNAFSDDQKAIKKFIEMHEMKYQKKGKASKKKGKGLKKK</sequence>
<keyword evidence="2" id="KW-1185">Reference proteome</keyword>
<proteinExistence type="predicted"/>
<dbReference type="RefSeq" id="WP_241348616.1">
    <property type="nucleotide sequence ID" value="NZ_JAKZGP010000032.1"/>
</dbReference>
<gene>
    <name evidence="1" type="ORF">MM239_12650</name>
</gene>
<evidence type="ECO:0000313" key="2">
    <source>
        <dbReference type="Proteomes" id="UP001165489"/>
    </source>
</evidence>
<accession>A0ABS9V1F8</accession>
<dbReference type="EMBL" id="JAKZGP010000032">
    <property type="protein sequence ID" value="MCH7410249.1"/>
    <property type="molecule type" value="Genomic_DNA"/>
</dbReference>
<name>A0ABS9V1F8_9BACT</name>
<organism evidence="1 2">
    <name type="scientific">Belliella filtrata</name>
    <dbReference type="NCBI Taxonomy" id="2923435"/>
    <lineage>
        <taxon>Bacteria</taxon>
        <taxon>Pseudomonadati</taxon>
        <taxon>Bacteroidota</taxon>
        <taxon>Cytophagia</taxon>
        <taxon>Cytophagales</taxon>
        <taxon>Cyclobacteriaceae</taxon>
        <taxon>Belliella</taxon>
    </lineage>
</organism>
<reference evidence="1" key="1">
    <citation type="submission" date="2022-03" db="EMBL/GenBank/DDBJ databases">
        <title>De novo assembled genomes of Belliella spp. (Cyclobacteriaceae) strains.</title>
        <authorList>
            <person name="Szabo A."/>
            <person name="Korponai K."/>
            <person name="Felfoldi T."/>
        </authorList>
    </citation>
    <scope>NUCLEOTIDE SEQUENCE</scope>
    <source>
        <strain evidence="1">DSM 111904</strain>
    </source>
</reference>
<protein>
    <submittedName>
        <fullName evidence="1">Uncharacterized protein</fullName>
    </submittedName>
</protein>